<gene>
    <name evidence="2" type="ORF">L2749_18770</name>
</gene>
<sequence>MNPRANASHKVIKNLVEAHSWLGLIISPLLFIVFWAGAITLFHDEIAQWAITPHHPVQSSQQDIPLGSLVEQKRAEYPLDQQGRFRINMPTALVPYYIFYMEVLDDAAESGRQSLAILVDPKTGETVAGKDDFLLSQFIYRLHYNLHLPGGSYLIGMVTLVFLFALISGVFIHARKLFKHFFQYRVDKQRRDNLLDLHTVVGVMTLPFTLMYALSGLILNLAIVFQLAFAMFIYQGDQQALLNDAGFKRVVEPRSQTPMAMDNAFELIEQTRQQDNFELRNVIFHHYGADNALVQVRGSDTASFAQRDEVTFRVANGAVVDKVNAEQYNVFRQGRDVLVTLHFGNFAGMDVRILYFILAIGISAMIVAGNMLWINKRRVQRHSSPRSIAIASAVTLGGCSGIIVATAVGFLCERVFPATLPAREDWLVACFVLALLATMLVSINIGNVKRHISRLLLLTSALLLITLIADWLMFAEQIIHLWQNGYTAVIGVQVAMGLMAAIGVFSALKLRGAQHVNTREKLGDPLIN</sequence>
<dbReference type="InterPro" id="IPR005625">
    <property type="entry name" value="PepSY-ass_TM"/>
</dbReference>
<dbReference type="Pfam" id="PF03929">
    <property type="entry name" value="PepSY_TM"/>
    <property type="match status" value="1"/>
</dbReference>
<dbReference type="Proteomes" id="UP001139408">
    <property type="component" value="Unassembled WGS sequence"/>
</dbReference>
<feature type="transmembrane region" description="Helical" evidence="1">
    <location>
        <begin position="195"/>
        <end position="228"/>
    </location>
</feature>
<evidence type="ECO:0000313" key="3">
    <source>
        <dbReference type="Proteomes" id="UP001139408"/>
    </source>
</evidence>
<keyword evidence="1" id="KW-0472">Membrane</keyword>
<protein>
    <submittedName>
        <fullName evidence="2">PepSY domain-containing protein</fullName>
    </submittedName>
</protein>
<comment type="caution">
    <text evidence="2">The sequence shown here is derived from an EMBL/GenBank/DDBJ whole genome shotgun (WGS) entry which is preliminary data.</text>
</comment>
<dbReference type="RefSeq" id="WP_188926696.1">
    <property type="nucleotide sequence ID" value="NZ_BMQI01000052.1"/>
</dbReference>
<evidence type="ECO:0000313" key="2">
    <source>
        <dbReference type="EMBL" id="MCL1107264.1"/>
    </source>
</evidence>
<dbReference type="PANTHER" id="PTHR34219">
    <property type="entry name" value="IRON-REGULATED INNER MEMBRANE PROTEIN-RELATED"/>
    <property type="match status" value="1"/>
</dbReference>
<proteinExistence type="predicted"/>
<keyword evidence="3" id="KW-1185">Reference proteome</keyword>
<accession>A0A9X1ZAP8</accession>
<dbReference type="EMBL" id="JAKILJ010000054">
    <property type="protein sequence ID" value="MCL1107264.1"/>
    <property type="molecule type" value="Genomic_DNA"/>
</dbReference>
<organism evidence="2 3">
    <name type="scientific">Shewanella algicola</name>
    <dbReference type="NCBI Taxonomy" id="640633"/>
    <lineage>
        <taxon>Bacteria</taxon>
        <taxon>Pseudomonadati</taxon>
        <taxon>Pseudomonadota</taxon>
        <taxon>Gammaproteobacteria</taxon>
        <taxon>Alteromonadales</taxon>
        <taxon>Shewanellaceae</taxon>
        <taxon>Shewanella</taxon>
    </lineage>
</organism>
<dbReference type="AlphaFoldDB" id="A0A9X1ZAP8"/>
<feature type="transmembrane region" description="Helical" evidence="1">
    <location>
        <begin position="353"/>
        <end position="375"/>
    </location>
</feature>
<feature type="transmembrane region" description="Helical" evidence="1">
    <location>
        <begin position="455"/>
        <end position="474"/>
    </location>
</feature>
<name>A0A9X1ZAP8_9GAMM</name>
<feature type="transmembrane region" description="Helical" evidence="1">
    <location>
        <begin position="426"/>
        <end position="443"/>
    </location>
</feature>
<evidence type="ECO:0000256" key="1">
    <source>
        <dbReference type="SAM" id="Phobius"/>
    </source>
</evidence>
<feature type="transmembrane region" description="Helical" evidence="1">
    <location>
        <begin position="387"/>
        <end position="411"/>
    </location>
</feature>
<keyword evidence="1" id="KW-1133">Transmembrane helix</keyword>
<feature type="transmembrane region" description="Helical" evidence="1">
    <location>
        <begin position="153"/>
        <end position="174"/>
    </location>
</feature>
<feature type="transmembrane region" description="Helical" evidence="1">
    <location>
        <begin position="486"/>
        <end position="508"/>
    </location>
</feature>
<keyword evidence="1" id="KW-0812">Transmembrane</keyword>
<feature type="transmembrane region" description="Helical" evidence="1">
    <location>
        <begin position="21"/>
        <end position="42"/>
    </location>
</feature>
<reference evidence="2" key="1">
    <citation type="submission" date="2022-01" db="EMBL/GenBank/DDBJ databases">
        <title>Whole genome-based taxonomy of the Shewanellaceae.</title>
        <authorList>
            <person name="Martin-Rodriguez A.J."/>
        </authorList>
    </citation>
    <scope>NUCLEOTIDE SEQUENCE</scope>
    <source>
        <strain evidence="2">DSM 23803</strain>
    </source>
</reference>
<dbReference type="PANTHER" id="PTHR34219:SF3">
    <property type="entry name" value="BLL7967 PROTEIN"/>
    <property type="match status" value="1"/>
</dbReference>